<dbReference type="PRINTS" id="PR00598">
    <property type="entry name" value="HTHMARR"/>
</dbReference>
<dbReference type="Proteomes" id="UP000467240">
    <property type="component" value="Unassembled WGS sequence"/>
</dbReference>
<dbReference type="SMART" id="SM00347">
    <property type="entry name" value="HTH_MARR"/>
    <property type="match status" value="1"/>
</dbReference>
<name>A0A7J5C3N7_9MICO</name>
<dbReference type="PANTHER" id="PTHR33164">
    <property type="entry name" value="TRANSCRIPTIONAL REGULATOR, MARR FAMILY"/>
    <property type="match status" value="1"/>
</dbReference>
<evidence type="ECO:0000313" key="3">
    <source>
        <dbReference type="EMBL" id="KAB1662389.1"/>
    </source>
</evidence>
<dbReference type="SUPFAM" id="SSF46785">
    <property type="entry name" value="Winged helix' DNA-binding domain"/>
    <property type="match status" value="1"/>
</dbReference>
<dbReference type="InterPro" id="IPR000835">
    <property type="entry name" value="HTH_MarR-typ"/>
</dbReference>
<dbReference type="GO" id="GO:0006950">
    <property type="term" value="P:response to stress"/>
    <property type="evidence" value="ECO:0007669"/>
    <property type="project" value="TreeGrafter"/>
</dbReference>
<dbReference type="PROSITE" id="PS50995">
    <property type="entry name" value="HTH_MARR_2"/>
    <property type="match status" value="1"/>
</dbReference>
<dbReference type="PANTHER" id="PTHR33164:SF43">
    <property type="entry name" value="HTH-TYPE TRANSCRIPTIONAL REPRESSOR YETL"/>
    <property type="match status" value="1"/>
</dbReference>
<gene>
    <name evidence="3" type="ORF">F8O01_00080</name>
</gene>
<keyword evidence="4" id="KW-1185">Reference proteome</keyword>
<dbReference type="Pfam" id="PF12802">
    <property type="entry name" value="MarR_2"/>
    <property type="match status" value="1"/>
</dbReference>
<dbReference type="Gene3D" id="1.10.10.10">
    <property type="entry name" value="Winged helix-like DNA-binding domain superfamily/Winged helix DNA-binding domain"/>
    <property type="match status" value="1"/>
</dbReference>
<protein>
    <submittedName>
        <fullName evidence="3">Winged helix-turn-helix transcriptional regulator</fullName>
    </submittedName>
</protein>
<evidence type="ECO:0000313" key="4">
    <source>
        <dbReference type="Proteomes" id="UP000467240"/>
    </source>
</evidence>
<dbReference type="AlphaFoldDB" id="A0A7J5C3N7"/>
<evidence type="ECO:0000259" key="2">
    <source>
        <dbReference type="PROSITE" id="PS50995"/>
    </source>
</evidence>
<dbReference type="CDD" id="cd00090">
    <property type="entry name" value="HTH_ARSR"/>
    <property type="match status" value="1"/>
</dbReference>
<feature type="domain" description="HTH marR-type" evidence="2">
    <location>
        <begin position="23"/>
        <end position="178"/>
    </location>
</feature>
<dbReference type="InterPro" id="IPR039422">
    <property type="entry name" value="MarR/SlyA-like"/>
</dbReference>
<reference evidence="3 4" key="1">
    <citation type="submission" date="2019-09" db="EMBL/GenBank/DDBJ databases">
        <title>Phylogeny of genus Pseudoclavibacter and closely related genus.</title>
        <authorList>
            <person name="Li Y."/>
        </authorList>
    </citation>
    <scope>NUCLEOTIDE SEQUENCE [LARGE SCALE GENOMIC DNA]</scope>
    <source>
        <strain evidence="3 4">DSM 23821</strain>
    </source>
</reference>
<organism evidence="3 4">
    <name type="scientific">Pseudoclavibacter chungangensis</name>
    <dbReference type="NCBI Taxonomy" id="587635"/>
    <lineage>
        <taxon>Bacteria</taxon>
        <taxon>Bacillati</taxon>
        <taxon>Actinomycetota</taxon>
        <taxon>Actinomycetes</taxon>
        <taxon>Micrococcales</taxon>
        <taxon>Microbacteriaceae</taxon>
        <taxon>Pseudoclavibacter</taxon>
    </lineage>
</organism>
<feature type="compositionally biased region" description="Basic and acidic residues" evidence="1">
    <location>
        <begin position="181"/>
        <end position="202"/>
    </location>
</feature>
<dbReference type="InterPro" id="IPR036390">
    <property type="entry name" value="WH_DNA-bd_sf"/>
</dbReference>
<dbReference type="OrthoDB" id="7774677at2"/>
<accession>A0A7J5C3N7</accession>
<dbReference type="GO" id="GO:0003700">
    <property type="term" value="F:DNA-binding transcription factor activity"/>
    <property type="evidence" value="ECO:0007669"/>
    <property type="project" value="InterPro"/>
</dbReference>
<feature type="region of interest" description="Disordered" evidence="1">
    <location>
        <begin position="32"/>
        <end position="72"/>
    </location>
</feature>
<dbReference type="EMBL" id="WBJZ01000001">
    <property type="protein sequence ID" value="KAB1662389.1"/>
    <property type="molecule type" value="Genomic_DNA"/>
</dbReference>
<feature type="compositionally biased region" description="Basic and acidic residues" evidence="1">
    <location>
        <begin position="45"/>
        <end position="59"/>
    </location>
</feature>
<dbReference type="InterPro" id="IPR011991">
    <property type="entry name" value="ArsR-like_HTH"/>
</dbReference>
<feature type="region of interest" description="Disordered" evidence="1">
    <location>
        <begin position="179"/>
        <end position="202"/>
    </location>
</feature>
<evidence type="ECO:0000256" key="1">
    <source>
        <dbReference type="SAM" id="MobiDB-lite"/>
    </source>
</evidence>
<sequence>MHFDPCQPTCKIRGVSNDEPDVTDEILEALGRLRPRPHRHPGWPDPHHDGPRSHADHRQRGPAFEGEGPGRVGPARFRVLDVLVSEGRTLSVGEIGERLGVDQPRASRLVQQLVQMHLAERYPDPEDARRTRIAPTDRGRAFAGGRRGRRRAQVEQALGGFTQAERIEFARLLGRFADSWPEWRPDGTNDPNDPRTYDSPRG</sequence>
<proteinExistence type="predicted"/>
<comment type="caution">
    <text evidence="3">The sequence shown here is derived from an EMBL/GenBank/DDBJ whole genome shotgun (WGS) entry which is preliminary data.</text>
</comment>
<dbReference type="InterPro" id="IPR036388">
    <property type="entry name" value="WH-like_DNA-bd_sf"/>
</dbReference>